<protein>
    <recommendedName>
        <fullName evidence="7">Low molecular weight phosphotyrosine protein phosphatase</fullName>
        <shortName evidence="7">LMW-PTP</shortName>
        <shortName evidence="7">LMW-PTPase</shortName>
        <ecNumber evidence="7">3.1.3.2</ecNumber>
        <ecNumber evidence="7">3.1.3.48</ecNumber>
    </recommendedName>
    <alternativeName>
        <fullName evidence="7">Low molecular weight cytosolic acid phosphatase</fullName>
    </alternativeName>
</protein>
<comment type="function">
    <text evidence="7">Acts on tyrosine phosphorylated proteins, low-MW aryl phosphates and natural and synthetic acyl phosphates.</text>
</comment>
<keyword evidence="3 7" id="KW-0963">Cytoplasm</keyword>
<dbReference type="FunFam" id="3.40.50.2300:FF:000105">
    <property type="entry name" value="Low molecular weight phosphotyrosine protein"/>
    <property type="match status" value="1"/>
</dbReference>
<dbReference type="InterPro" id="IPR002115">
    <property type="entry name" value="Tyr_Pase_low_mol_wt_mml"/>
</dbReference>
<dbReference type="AlphaFoldDB" id="A0A6J3KK80"/>
<dbReference type="EC" id="3.1.3.48" evidence="7"/>
<keyword evidence="4 7" id="KW-0378">Hydrolase</keyword>
<dbReference type="PRINTS" id="PR00720">
    <property type="entry name" value="MAMMALPTPASE"/>
</dbReference>
<accession>A0A6J3KK80</accession>
<comment type="catalytic activity">
    <reaction evidence="7">
        <text>a phosphate monoester + H2O = an alcohol + phosphate</text>
        <dbReference type="Rhea" id="RHEA:15017"/>
        <dbReference type="ChEBI" id="CHEBI:15377"/>
        <dbReference type="ChEBI" id="CHEBI:30879"/>
        <dbReference type="ChEBI" id="CHEBI:43474"/>
        <dbReference type="ChEBI" id="CHEBI:67140"/>
        <dbReference type="EC" id="3.1.3.2"/>
    </reaction>
</comment>
<dbReference type="CDD" id="cd16343">
    <property type="entry name" value="LMWPTP"/>
    <property type="match status" value="1"/>
</dbReference>
<dbReference type="InterPro" id="IPR017867">
    <property type="entry name" value="Tyr_phospatase_low_mol_wt"/>
</dbReference>
<feature type="domain" description="Phosphotyrosine protein phosphatase I" evidence="8">
    <location>
        <begin position="5"/>
        <end position="154"/>
    </location>
</feature>
<gene>
    <name evidence="10" type="primary">LOC117234835</name>
</gene>
<dbReference type="PANTHER" id="PTHR11717:SF7">
    <property type="entry name" value="LOW MOLECULAR WEIGHT PHOSPHOTYROSINE PROTEIN PHOSPHATASE"/>
    <property type="match status" value="1"/>
</dbReference>
<dbReference type="InterPro" id="IPR050438">
    <property type="entry name" value="LMW_PTPase"/>
</dbReference>
<comment type="subcellular location">
    <subcellularLocation>
        <location evidence="1 7">Cytoplasm</location>
    </subcellularLocation>
</comment>
<comment type="similarity">
    <text evidence="2 7">Belongs to the low molecular weight phosphotyrosine protein phosphatase family.</text>
</comment>
<dbReference type="KEGG" id="bvk:117234835"/>
<dbReference type="Pfam" id="PF01451">
    <property type="entry name" value="LMWPc"/>
    <property type="match status" value="1"/>
</dbReference>
<evidence type="ECO:0000313" key="10">
    <source>
        <dbReference type="RefSeq" id="XP_033352299.1"/>
    </source>
</evidence>
<sequence length="163" mass="18723">MVQKKRVLMVCLGNICRSPIAEAVFSNEINALGLNESWEVESAAIIEYHTGKCPDPRAMATLREKGITNYSHRARTVKIDDFTTFNWIFGMDNSNIEELNYMKPANCTAKIELLGKYDPKGEIIIKDPYYMNNNNGFYKAYEQSTRCIKAFLQQHKDETLKPE</sequence>
<evidence type="ECO:0000256" key="6">
    <source>
        <dbReference type="PIRSR" id="PIRSR617867-1"/>
    </source>
</evidence>
<dbReference type="Gene3D" id="3.40.50.2300">
    <property type="match status" value="1"/>
</dbReference>
<comment type="catalytic activity">
    <reaction evidence="7">
        <text>O-phospho-L-tyrosyl-[protein] + H2O = L-tyrosyl-[protein] + phosphate</text>
        <dbReference type="Rhea" id="RHEA:10684"/>
        <dbReference type="Rhea" id="RHEA-COMP:10136"/>
        <dbReference type="Rhea" id="RHEA-COMP:20101"/>
        <dbReference type="ChEBI" id="CHEBI:15377"/>
        <dbReference type="ChEBI" id="CHEBI:43474"/>
        <dbReference type="ChEBI" id="CHEBI:46858"/>
        <dbReference type="ChEBI" id="CHEBI:61978"/>
        <dbReference type="EC" id="3.1.3.48"/>
    </reaction>
</comment>
<evidence type="ECO:0000256" key="2">
    <source>
        <dbReference type="ARBA" id="ARBA00011063"/>
    </source>
</evidence>
<name>A0A6J3KK80_9HYME</name>
<dbReference type="SMART" id="SM00226">
    <property type="entry name" value="LMWPc"/>
    <property type="match status" value="1"/>
</dbReference>
<dbReference type="Proteomes" id="UP000504631">
    <property type="component" value="Unplaced"/>
</dbReference>
<dbReference type="SUPFAM" id="SSF52788">
    <property type="entry name" value="Phosphotyrosine protein phosphatases I"/>
    <property type="match status" value="1"/>
</dbReference>
<dbReference type="GeneID" id="117234835"/>
<proteinExistence type="inferred from homology"/>
<dbReference type="RefSeq" id="XP_033352299.1">
    <property type="nucleotide sequence ID" value="XM_033496408.1"/>
</dbReference>
<dbReference type="PANTHER" id="PTHR11717">
    <property type="entry name" value="LOW MOLECULAR WEIGHT PROTEIN TYROSINE PHOSPHATASE"/>
    <property type="match status" value="1"/>
</dbReference>
<organism evidence="9 10">
    <name type="scientific">Bombus vosnesenskii</name>
    <dbReference type="NCBI Taxonomy" id="207650"/>
    <lineage>
        <taxon>Eukaryota</taxon>
        <taxon>Metazoa</taxon>
        <taxon>Ecdysozoa</taxon>
        <taxon>Arthropoda</taxon>
        <taxon>Hexapoda</taxon>
        <taxon>Insecta</taxon>
        <taxon>Pterygota</taxon>
        <taxon>Neoptera</taxon>
        <taxon>Endopterygota</taxon>
        <taxon>Hymenoptera</taxon>
        <taxon>Apocrita</taxon>
        <taxon>Aculeata</taxon>
        <taxon>Apoidea</taxon>
        <taxon>Anthophila</taxon>
        <taxon>Apidae</taxon>
        <taxon>Bombus</taxon>
        <taxon>Pyrobombus</taxon>
    </lineage>
</organism>
<evidence type="ECO:0000256" key="7">
    <source>
        <dbReference type="RuleBase" id="RU368115"/>
    </source>
</evidence>
<keyword evidence="9" id="KW-1185">Reference proteome</keyword>
<dbReference type="GO" id="GO:0003993">
    <property type="term" value="F:acid phosphatase activity"/>
    <property type="evidence" value="ECO:0007669"/>
    <property type="project" value="UniProtKB-UniRule"/>
</dbReference>
<evidence type="ECO:0000313" key="9">
    <source>
        <dbReference type="Proteomes" id="UP000504631"/>
    </source>
</evidence>
<evidence type="ECO:0000256" key="4">
    <source>
        <dbReference type="ARBA" id="ARBA00022801"/>
    </source>
</evidence>
<dbReference type="PRINTS" id="PR00719">
    <property type="entry name" value="LMWPTPASE"/>
</dbReference>
<evidence type="ECO:0000256" key="3">
    <source>
        <dbReference type="ARBA" id="ARBA00022490"/>
    </source>
</evidence>
<feature type="active site" description="Nucleophile" evidence="6">
    <location>
        <position position="11"/>
    </location>
</feature>
<evidence type="ECO:0000256" key="1">
    <source>
        <dbReference type="ARBA" id="ARBA00004496"/>
    </source>
</evidence>
<dbReference type="InterPro" id="IPR023485">
    <property type="entry name" value="Ptyr_pPase"/>
</dbReference>
<evidence type="ECO:0000259" key="8">
    <source>
        <dbReference type="SMART" id="SM00226"/>
    </source>
</evidence>
<dbReference type="InterPro" id="IPR036196">
    <property type="entry name" value="Ptyr_pPase_sf"/>
</dbReference>
<keyword evidence="5 7" id="KW-0904">Protein phosphatase</keyword>
<dbReference type="GO" id="GO:0004726">
    <property type="term" value="F:non-membrane spanning protein tyrosine phosphatase activity"/>
    <property type="evidence" value="ECO:0007669"/>
    <property type="project" value="InterPro"/>
</dbReference>
<reference evidence="10" key="1">
    <citation type="submission" date="2025-08" db="UniProtKB">
        <authorList>
            <consortium name="RefSeq"/>
        </authorList>
    </citation>
    <scope>IDENTIFICATION</scope>
    <source>
        <tissue evidence="10">Muscle</tissue>
    </source>
</reference>
<feature type="active site" description="Proton donor" evidence="6">
    <location>
        <position position="127"/>
    </location>
</feature>
<evidence type="ECO:0000256" key="5">
    <source>
        <dbReference type="ARBA" id="ARBA00022912"/>
    </source>
</evidence>
<dbReference type="EC" id="3.1.3.2" evidence="7"/>
<dbReference type="GO" id="GO:0005737">
    <property type="term" value="C:cytoplasm"/>
    <property type="evidence" value="ECO:0007669"/>
    <property type="project" value="UniProtKB-SubCell"/>
</dbReference>
<feature type="active site" evidence="6">
    <location>
        <position position="17"/>
    </location>
</feature>